<proteinExistence type="predicted"/>
<dbReference type="OrthoDB" id="9780120at2"/>
<dbReference type="EMBL" id="DF977001">
    <property type="protein sequence ID" value="GAQ24993.1"/>
    <property type="molecule type" value="Genomic_DNA"/>
</dbReference>
<name>A0A0U9HMC8_9FIRM</name>
<dbReference type="STRING" id="224999.GCA_001485475_01002"/>
<keyword evidence="2" id="KW-0418">Kinase</keyword>
<dbReference type="RefSeq" id="WP_114272600.1">
    <property type="nucleotide sequence ID" value="NZ_DF977001.1"/>
</dbReference>
<keyword evidence="3" id="KW-1185">Reference proteome</keyword>
<dbReference type="InterPro" id="IPR018709">
    <property type="entry name" value="CoA_activase_DUF2229"/>
</dbReference>
<protein>
    <submittedName>
        <fullName evidence="2">Nucleotide-binding protein, sugar kinase/HSP70/actin superfamily</fullName>
    </submittedName>
</protein>
<evidence type="ECO:0000313" key="3">
    <source>
        <dbReference type="Proteomes" id="UP000062160"/>
    </source>
</evidence>
<dbReference type="Proteomes" id="UP000062160">
    <property type="component" value="Unassembled WGS sequence"/>
</dbReference>
<dbReference type="AlphaFoldDB" id="A0A0U9HMC8"/>
<feature type="domain" description="DUF2229" evidence="1">
    <location>
        <begin position="8"/>
        <end position="71"/>
    </location>
</feature>
<keyword evidence="2" id="KW-0808">Transferase</keyword>
<evidence type="ECO:0000313" key="2">
    <source>
        <dbReference type="EMBL" id="GAQ24993.1"/>
    </source>
</evidence>
<dbReference type="Gene3D" id="3.40.50.11900">
    <property type="match status" value="1"/>
</dbReference>
<dbReference type="Pfam" id="PF09989">
    <property type="entry name" value="DUF2229"/>
    <property type="match status" value="1"/>
</dbReference>
<gene>
    <name evidence="2" type="ORF">TSYNT_74</name>
</gene>
<dbReference type="GO" id="GO:0016301">
    <property type="term" value="F:kinase activity"/>
    <property type="evidence" value="ECO:0007669"/>
    <property type="project" value="UniProtKB-KW"/>
</dbReference>
<reference evidence="2" key="1">
    <citation type="journal article" date="2016" name="Genome Announc.">
        <title>Draft Genome Sequence of the Syntrophic Lactate-Degrading Bacterium Tepidanaerobacter syntrophicus JLT.</title>
        <authorList>
            <person name="Matsuura N."/>
            <person name="Ohashi A."/>
            <person name="Tourlousse D.M."/>
            <person name="Sekiguchi Y."/>
        </authorList>
    </citation>
    <scope>NUCLEOTIDE SEQUENCE [LARGE SCALE GENOMIC DNA]</scope>
    <source>
        <strain evidence="2">JL</strain>
    </source>
</reference>
<accession>A0A0U9HMC8</accession>
<dbReference type="PANTHER" id="PTHR32329">
    <property type="entry name" value="BIFUNCTIONAL PROTEIN [INCLUDES 2-HYDROXYACYL-COA DEHYDRATASE (N-TER) AND ITS ACTIVATOR DOMAIN (C_TERM)-RELATED"/>
    <property type="match status" value="1"/>
</dbReference>
<dbReference type="PANTHER" id="PTHR32329:SF2">
    <property type="entry name" value="BIFUNCTIONAL PROTEIN [INCLUDES 2-HYDROXYACYL-COA DEHYDRATASE (N-TER) AND ITS ACTIVATOR DOMAIN (C_TERM)"/>
    <property type="match status" value="1"/>
</dbReference>
<sequence>MKVTFPHMGNLYIVLESLFENLGTEVVVPPFCTKRTLELGVLHSPEFACLPLKINVGNFIEALENGADTIVMAGGIGPCRFGYYGEVEREILKDLGFDFKMVIVEPPKNNFLKLVSDIRVLTNRKQNSLKNIIKAAIIAWKKAILLDIADMKLSQIRPKEKIKGQTDKKYKEVIHKIKDIKKEAELDEYKAVMLETFDSIETIKDKTFPKIGIVGEIYTVLEPFVNLDIESELNSLGAEVYRSVYLTDWVRINLFPSFLKPKDYKEMLKLAEPYIKRFIGGHGQETVAQIASFAKNGFDGVIHLLPFTCMPEIVAKSAIPRVAKDYSIPVMTLVLDEHSAKAGVRTRLEAFIDMINQKKEMSEDNSYLSKIYHENSDIDNEKVLSNK</sequence>
<evidence type="ECO:0000259" key="1">
    <source>
        <dbReference type="Pfam" id="PF09989"/>
    </source>
</evidence>
<organism evidence="2">
    <name type="scientific">Tepidanaerobacter syntrophicus</name>
    <dbReference type="NCBI Taxonomy" id="224999"/>
    <lineage>
        <taxon>Bacteria</taxon>
        <taxon>Bacillati</taxon>
        <taxon>Bacillota</taxon>
        <taxon>Clostridia</taxon>
        <taxon>Thermosediminibacterales</taxon>
        <taxon>Tepidanaerobacteraceae</taxon>
        <taxon>Tepidanaerobacter</taxon>
    </lineage>
</organism>
<dbReference type="InterPro" id="IPR051805">
    <property type="entry name" value="Dehydratase_Activator_Redct"/>
</dbReference>